<feature type="region of interest" description="Disordered" evidence="1">
    <location>
        <begin position="1"/>
        <end position="93"/>
    </location>
</feature>
<organism evidence="2 3">
    <name type="scientific">Trichonephila inaurata madagascariensis</name>
    <dbReference type="NCBI Taxonomy" id="2747483"/>
    <lineage>
        <taxon>Eukaryota</taxon>
        <taxon>Metazoa</taxon>
        <taxon>Ecdysozoa</taxon>
        <taxon>Arthropoda</taxon>
        <taxon>Chelicerata</taxon>
        <taxon>Arachnida</taxon>
        <taxon>Araneae</taxon>
        <taxon>Araneomorphae</taxon>
        <taxon>Entelegynae</taxon>
        <taxon>Araneoidea</taxon>
        <taxon>Nephilidae</taxon>
        <taxon>Trichonephila</taxon>
        <taxon>Trichonephila inaurata</taxon>
    </lineage>
</organism>
<dbReference type="EMBL" id="BMAV01022945">
    <property type="protein sequence ID" value="GFY78350.1"/>
    <property type="molecule type" value="Genomic_DNA"/>
</dbReference>
<proteinExistence type="predicted"/>
<name>A0A8X7CTG3_9ARAC</name>
<evidence type="ECO:0000313" key="2">
    <source>
        <dbReference type="EMBL" id="GFY78350.1"/>
    </source>
</evidence>
<dbReference type="AlphaFoldDB" id="A0A8X7CTG3"/>
<protein>
    <submittedName>
        <fullName evidence="2">Uncharacterized protein</fullName>
    </submittedName>
</protein>
<feature type="compositionally biased region" description="Basic residues" evidence="1">
    <location>
        <begin position="38"/>
        <end position="49"/>
    </location>
</feature>
<accession>A0A8X7CTG3</accession>
<reference evidence="2" key="1">
    <citation type="submission" date="2020-08" db="EMBL/GenBank/DDBJ databases">
        <title>Multicomponent nature underlies the extraordinary mechanical properties of spider dragline silk.</title>
        <authorList>
            <person name="Kono N."/>
            <person name="Nakamura H."/>
            <person name="Mori M."/>
            <person name="Yoshida Y."/>
            <person name="Ohtoshi R."/>
            <person name="Malay A.D."/>
            <person name="Moran D.A.P."/>
            <person name="Tomita M."/>
            <person name="Numata K."/>
            <person name="Arakawa K."/>
        </authorList>
    </citation>
    <scope>NUCLEOTIDE SEQUENCE</scope>
</reference>
<keyword evidence="3" id="KW-1185">Reference proteome</keyword>
<comment type="caution">
    <text evidence="2">The sequence shown here is derived from an EMBL/GenBank/DDBJ whole genome shotgun (WGS) entry which is preliminary data.</text>
</comment>
<evidence type="ECO:0000256" key="1">
    <source>
        <dbReference type="SAM" id="MobiDB-lite"/>
    </source>
</evidence>
<evidence type="ECO:0000313" key="3">
    <source>
        <dbReference type="Proteomes" id="UP000886998"/>
    </source>
</evidence>
<gene>
    <name evidence="2" type="ORF">TNIN_323971</name>
</gene>
<feature type="compositionally biased region" description="Basic and acidic residues" evidence="1">
    <location>
        <begin position="9"/>
        <end position="23"/>
    </location>
</feature>
<sequence length="93" mass="10768">MENNGTETKNSEERNEETYDEQLHLAQTSTSTSTSKPHTSHFIKRGRGRPPKENKCTETKNSQEMNEETCEKQLHLAQTSTSKPHYIPFCKKR</sequence>
<dbReference type="Proteomes" id="UP000886998">
    <property type="component" value="Unassembled WGS sequence"/>
</dbReference>